<name>A0A4R6EDP4_9RHOO</name>
<organism evidence="1 2">
    <name type="scientific">Azoarcus indigens</name>
    <dbReference type="NCBI Taxonomy" id="29545"/>
    <lineage>
        <taxon>Bacteria</taxon>
        <taxon>Pseudomonadati</taxon>
        <taxon>Pseudomonadota</taxon>
        <taxon>Betaproteobacteria</taxon>
        <taxon>Rhodocyclales</taxon>
        <taxon>Zoogloeaceae</taxon>
        <taxon>Azoarcus</taxon>
    </lineage>
</organism>
<dbReference type="NCBIfam" id="TIGR02743">
    <property type="entry name" value="TraW"/>
    <property type="match status" value="1"/>
</dbReference>
<proteinExistence type="predicted"/>
<comment type="caution">
    <text evidence="1">The sequence shown here is derived from an EMBL/GenBank/DDBJ whole genome shotgun (WGS) entry which is preliminary data.</text>
</comment>
<protein>
    <submittedName>
        <fullName evidence="1">Conjugal transfer pilus assembly protein TraW</fullName>
    </submittedName>
</protein>
<dbReference type="InterPro" id="IPR014114">
    <property type="entry name" value="TraW"/>
</dbReference>
<dbReference type="Proteomes" id="UP000295129">
    <property type="component" value="Unassembled WGS sequence"/>
</dbReference>
<accession>A0A4R6EDP4</accession>
<evidence type="ECO:0000313" key="1">
    <source>
        <dbReference type="EMBL" id="TDN56317.1"/>
    </source>
</evidence>
<gene>
    <name evidence="1" type="ORF">C7389_102253</name>
</gene>
<keyword evidence="2" id="KW-1185">Reference proteome</keyword>
<sequence>MDPAGALPWREHAMTRLKTLVVATGLSLLAPTAFAVELGVIGPTYEISEPHLLQMIEQRLRDMERSGELKRLEEEARVRGTETVKHPPPVAGLHPTETARTFYVDPSFTLDRNILGPQGELLFAAGTRKNPLEVVSLSRHLLFFDARDPRQVGRARQLMASYRGRVKPILVGGSYLELMKSWRIPIYYDQHGLLTRRLGIAQVPALVSQEGLRLRVDELELAR</sequence>
<dbReference type="AlphaFoldDB" id="A0A4R6EDP4"/>
<dbReference type="EMBL" id="SNVV01000002">
    <property type="protein sequence ID" value="TDN56317.1"/>
    <property type="molecule type" value="Genomic_DNA"/>
</dbReference>
<dbReference type="OrthoDB" id="6625590at2"/>
<evidence type="ECO:0000313" key="2">
    <source>
        <dbReference type="Proteomes" id="UP000295129"/>
    </source>
</evidence>
<reference evidence="1 2" key="1">
    <citation type="submission" date="2019-03" db="EMBL/GenBank/DDBJ databases">
        <title>Genomic Encyclopedia of Type Strains, Phase IV (KMG-IV): sequencing the most valuable type-strain genomes for metagenomic binning, comparative biology and taxonomic classification.</title>
        <authorList>
            <person name="Goeker M."/>
        </authorList>
    </citation>
    <scope>NUCLEOTIDE SEQUENCE [LARGE SCALE GENOMIC DNA]</scope>
    <source>
        <strain evidence="1 2">DSM 12121</strain>
    </source>
</reference>